<evidence type="ECO:0000313" key="2">
    <source>
        <dbReference type="Proteomes" id="UP000199642"/>
    </source>
</evidence>
<keyword evidence="2" id="KW-1185">Reference proteome</keyword>
<dbReference type="OrthoDB" id="583431at2"/>
<reference evidence="2" key="1">
    <citation type="submission" date="2016-10" db="EMBL/GenBank/DDBJ databases">
        <authorList>
            <person name="Varghese N."/>
            <person name="Submissions S."/>
        </authorList>
    </citation>
    <scope>NUCLEOTIDE SEQUENCE [LARGE SCALE GENOMIC DNA]</scope>
    <source>
        <strain evidence="2">DSM 19315</strain>
    </source>
</reference>
<protein>
    <submittedName>
        <fullName evidence="1">Uncharacterized protein</fullName>
    </submittedName>
</protein>
<dbReference type="AlphaFoldDB" id="A0A1I2NSZ3"/>
<gene>
    <name evidence="1" type="ORF">SAMN04487988_101299</name>
</gene>
<organism evidence="1 2">
    <name type="scientific">Algoriphagus hitonicola</name>
    <dbReference type="NCBI Taxonomy" id="435880"/>
    <lineage>
        <taxon>Bacteria</taxon>
        <taxon>Pseudomonadati</taxon>
        <taxon>Bacteroidota</taxon>
        <taxon>Cytophagia</taxon>
        <taxon>Cytophagales</taxon>
        <taxon>Cyclobacteriaceae</taxon>
        <taxon>Algoriphagus</taxon>
    </lineage>
</organism>
<proteinExistence type="predicted"/>
<dbReference type="InterPro" id="IPR046037">
    <property type="entry name" value="DUF5995"/>
</dbReference>
<dbReference type="RefSeq" id="WP_092788472.1">
    <property type="nucleotide sequence ID" value="NZ_FOPC01000001.1"/>
</dbReference>
<dbReference type="Pfam" id="PF19458">
    <property type="entry name" value="DUF5995"/>
    <property type="match status" value="1"/>
</dbReference>
<name>A0A1I2NSZ3_9BACT</name>
<evidence type="ECO:0000313" key="1">
    <source>
        <dbReference type="EMBL" id="SFG07085.1"/>
    </source>
</evidence>
<sequence>MNPISSLLHRMNQESTDWETSGDRRHVFLQCYTLMSQNMYSAIGAKHFKDPIWVSKLLVRFSEYYFDALDLYQAGHPEVPRVWKQAHDSTKNPETHVLQNLLLGINAHINYDLPLALYDCLENEWPSCDISRKMLRKNDHELVNHIIDASIDEVQDRIIKPIAPSLAIVDKVLGPIDEWILSKMICEWRGDVWEVSELLLEAESPEKRKEIILNQESEVFERGENLLRIF</sequence>
<dbReference type="EMBL" id="FOPC01000001">
    <property type="protein sequence ID" value="SFG07085.1"/>
    <property type="molecule type" value="Genomic_DNA"/>
</dbReference>
<dbReference type="Proteomes" id="UP000199642">
    <property type="component" value="Unassembled WGS sequence"/>
</dbReference>
<dbReference type="STRING" id="435880.SAMN04487988_101299"/>
<accession>A0A1I2NSZ3</accession>